<gene>
    <name evidence="2" type="ORF">ANOM_008002</name>
</gene>
<dbReference type="EMBL" id="JNOM01000245">
    <property type="protein sequence ID" value="KNG83810.1"/>
    <property type="molecule type" value="Genomic_DNA"/>
</dbReference>
<accession>A0A0L1IWL5</accession>
<keyword evidence="3" id="KW-1185">Reference proteome</keyword>
<dbReference type="OrthoDB" id="5840532at2759"/>
<feature type="non-terminal residue" evidence="2">
    <location>
        <position position="1"/>
    </location>
</feature>
<dbReference type="SUPFAM" id="SSF51182">
    <property type="entry name" value="RmlC-like cupins"/>
    <property type="match status" value="1"/>
</dbReference>
<reference evidence="2 3" key="1">
    <citation type="submission" date="2014-06" db="EMBL/GenBank/DDBJ databases">
        <title>The Genome of the Aflatoxigenic Filamentous Fungus Aspergillus nomius.</title>
        <authorList>
            <person name="Moore M.G."/>
            <person name="Shannon B.M."/>
            <person name="Brian M.M."/>
        </authorList>
    </citation>
    <scope>NUCLEOTIDE SEQUENCE [LARGE SCALE GENOMIC DNA]</scope>
    <source>
        <strain evidence="2 3">NRRL 13137</strain>
    </source>
</reference>
<evidence type="ECO:0000313" key="3">
    <source>
        <dbReference type="Proteomes" id="UP000037505"/>
    </source>
</evidence>
<dbReference type="Pfam" id="PF07883">
    <property type="entry name" value="Cupin_2"/>
    <property type="match status" value="1"/>
</dbReference>
<dbReference type="PANTHER" id="PTHR36156">
    <property type="entry name" value="SLR2101 PROTEIN"/>
    <property type="match status" value="1"/>
</dbReference>
<dbReference type="RefSeq" id="XP_015404733.1">
    <property type="nucleotide sequence ID" value="XM_015553258.1"/>
</dbReference>
<dbReference type="InterPro" id="IPR047142">
    <property type="entry name" value="OryJ/VirC-like"/>
</dbReference>
<dbReference type="CDD" id="cd02231">
    <property type="entry name" value="cupin_BLL6423-like"/>
    <property type="match status" value="1"/>
</dbReference>
<dbReference type="Gene3D" id="2.60.120.10">
    <property type="entry name" value="Jelly Rolls"/>
    <property type="match status" value="1"/>
</dbReference>
<name>A0A0L1IWL5_ASPN3</name>
<dbReference type="PANTHER" id="PTHR36156:SF2">
    <property type="entry name" value="CUPIN TYPE-2 DOMAIN-CONTAINING PROTEIN"/>
    <property type="match status" value="1"/>
</dbReference>
<organism evidence="2 3">
    <name type="scientific">Aspergillus nomiae NRRL (strain ATCC 15546 / NRRL 13137 / CBS 260.88 / M93)</name>
    <dbReference type="NCBI Taxonomy" id="1509407"/>
    <lineage>
        <taxon>Eukaryota</taxon>
        <taxon>Fungi</taxon>
        <taxon>Dikarya</taxon>
        <taxon>Ascomycota</taxon>
        <taxon>Pezizomycotina</taxon>
        <taxon>Eurotiomycetes</taxon>
        <taxon>Eurotiomycetidae</taxon>
        <taxon>Eurotiales</taxon>
        <taxon>Aspergillaceae</taxon>
        <taxon>Aspergillus</taxon>
        <taxon>Aspergillus subgen. Circumdati</taxon>
    </lineage>
</organism>
<proteinExistence type="predicted"/>
<evidence type="ECO:0000259" key="1">
    <source>
        <dbReference type="Pfam" id="PF07883"/>
    </source>
</evidence>
<feature type="domain" description="Cupin type-2" evidence="1">
    <location>
        <begin position="61"/>
        <end position="128"/>
    </location>
</feature>
<comment type="caution">
    <text evidence="2">The sequence shown here is derived from an EMBL/GenBank/DDBJ whole genome shotgun (WGS) entry which is preliminary data.</text>
</comment>
<sequence length="178" mass="19339">STRRSIVVGDDVIPCLPTAIKCNFAVLYETHQFPASNDEWVDPAQNRTTDLSNKTGTVLRVVDFPANTETIFHRTESLDYGILHSGEITCHLDDGVRVDMKAGDVCIQRGTIHGWTNYSDKPARMYFILSGTRSQARLASWAEANPNITAAHPVTIGEKVLGATGYSKNAVSSGGNAD</sequence>
<dbReference type="InterPro" id="IPR011051">
    <property type="entry name" value="RmlC_Cupin_sf"/>
</dbReference>
<evidence type="ECO:0000313" key="2">
    <source>
        <dbReference type="EMBL" id="KNG83810.1"/>
    </source>
</evidence>
<dbReference type="STRING" id="1509407.A0A0L1IWL5"/>
<dbReference type="InterPro" id="IPR013096">
    <property type="entry name" value="Cupin_2"/>
</dbReference>
<dbReference type="GeneID" id="26809806"/>
<dbReference type="InterPro" id="IPR014710">
    <property type="entry name" value="RmlC-like_jellyroll"/>
</dbReference>
<dbReference type="AlphaFoldDB" id="A0A0L1IWL5"/>
<protein>
    <recommendedName>
        <fullName evidence="1">Cupin type-2 domain-containing protein</fullName>
    </recommendedName>
</protein>
<dbReference type="Proteomes" id="UP000037505">
    <property type="component" value="Unassembled WGS sequence"/>
</dbReference>